<keyword evidence="2 4" id="KW-0808">Transferase</keyword>
<comment type="caution">
    <text evidence="6">The sequence shown here is derived from an EMBL/GenBank/DDBJ whole genome shotgun (WGS) entry which is preliminary data.</text>
</comment>
<comment type="similarity">
    <text evidence="4">Belongs to the BMT2 family.</text>
</comment>
<name>A0A9P5MUZ1_9AGAM</name>
<protein>
    <recommendedName>
        <fullName evidence="4">25S rRNA adenine-N(1) methyltransferase</fullName>
        <ecNumber evidence="4">2.1.1.-</ecNumber>
    </recommendedName>
</protein>
<evidence type="ECO:0000256" key="4">
    <source>
        <dbReference type="HAMAP-Rule" id="MF_03044"/>
    </source>
</evidence>
<dbReference type="Pfam" id="PF11968">
    <property type="entry name" value="Bmt2"/>
    <property type="match status" value="1"/>
</dbReference>
<organism evidence="6 7">
    <name type="scientific">Russula ochroleuca</name>
    <dbReference type="NCBI Taxonomy" id="152965"/>
    <lineage>
        <taxon>Eukaryota</taxon>
        <taxon>Fungi</taxon>
        <taxon>Dikarya</taxon>
        <taxon>Basidiomycota</taxon>
        <taxon>Agaricomycotina</taxon>
        <taxon>Agaricomycetes</taxon>
        <taxon>Russulales</taxon>
        <taxon>Russulaceae</taxon>
        <taxon>Russula</taxon>
    </lineage>
</organism>
<dbReference type="Gene3D" id="3.40.50.150">
    <property type="entry name" value="Vaccinia Virus protein VP39"/>
    <property type="match status" value="1"/>
</dbReference>
<evidence type="ECO:0000256" key="5">
    <source>
        <dbReference type="SAM" id="MobiDB-lite"/>
    </source>
</evidence>
<dbReference type="GO" id="GO:0005730">
    <property type="term" value="C:nucleolus"/>
    <property type="evidence" value="ECO:0007669"/>
    <property type="project" value="UniProtKB-SubCell"/>
</dbReference>
<dbReference type="InterPro" id="IPR029063">
    <property type="entry name" value="SAM-dependent_MTases_sf"/>
</dbReference>
<dbReference type="SUPFAM" id="SSF53335">
    <property type="entry name" value="S-adenosyl-L-methionine-dependent methyltransferases"/>
    <property type="match status" value="1"/>
</dbReference>
<dbReference type="PANTHER" id="PTHR21008:SF1">
    <property type="entry name" value="25S RRNA (ADENINE(2142)-N(1))-METHYLTRANSFERASE"/>
    <property type="match status" value="1"/>
</dbReference>
<reference evidence="6" key="1">
    <citation type="submission" date="2019-10" db="EMBL/GenBank/DDBJ databases">
        <authorList>
            <consortium name="DOE Joint Genome Institute"/>
            <person name="Kuo A."/>
            <person name="Miyauchi S."/>
            <person name="Kiss E."/>
            <person name="Drula E."/>
            <person name="Kohler A."/>
            <person name="Sanchez-Garcia M."/>
            <person name="Andreopoulos B."/>
            <person name="Barry K.W."/>
            <person name="Bonito G."/>
            <person name="Buee M."/>
            <person name="Carver A."/>
            <person name="Chen C."/>
            <person name="Cichocki N."/>
            <person name="Clum A."/>
            <person name="Culley D."/>
            <person name="Crous P.W."/>
            <person name="Fauchery L."/>
            <person name="Girlanda M."/>
            <person name="Hayes R."/>
            <person name="Keri Z."/>
            <person name="LaButti K."/>
            <person name="Lipzen A."/>
            <person name="Lombard V."/>
            <person name="Magnuson J."/>
            <person name="Maillard F."/>
            <person name="Morin E."/>
            <person name="Murat C."/>
            <person name="Nolan M."/>
            <person name="Ohm R."/>
            <person name="Pangilinan J."/>
            <person name="Pereira M."/>
            <person name="Perotto S."/>
            <person name="Peter M."/>
            <person name="Riley R."/>
            <person name="Sitrit Y."/>
            <person name="Stielow B."/>
            <person name="Szollosi G."/>
            <person name="Zifcakova L."/>
            <person name="Stursova M."/>
            <person name="Spatafora J.W."/>
            <person name="Tedersoo L."/>
            <person name="Vaario L.-M."/>
            <person name="Yamada A."/>
            <person name="Yan M."/>
            <person name="Wang P."/>
            <person name="Xu J."/>
            <person name="Bruns T."/>
            <person name="Baldrian P."/>
            <person name="Vilgalys R."/>
            <person name="Henrissat B."/>
            <person name="Grigoriev I.V."/>
            <person name="Hibbett D."/>
            <person name="Nagy L.G."/>
            <person name="Martin F.M."/>
        </authorList>
    </citation>
    <scope>NUCLEOTIDE SEQUENCE</scope>
    <source>
        <strain evidence="6">Prilba</strain>
    </source>
</reference>
<accession>A0A9P5MUZ1</accession>
<keyword evidence="3 4" id="KW-0949">S-adenosyl-L-methionine</keyword>
<keyword evidence="4" id="KW-0539">Nucleus</keyword>
<dbReference type="InterPro" id="IPR021867">
    <property type="entry name" value="Bmt2/SAMTOR"/>
</dbReference>
<proteinExistence type="inferred from homology"/>
<dbReference type="EC" id="2.1.1.-" evidence="4"/>
<comment type="subcellular location">
    <subcellularLocation>
        <location evidence="4">Nucleus</location>
        <location evidence="4">Nucleolus</location>
    </subcellularLocation>
</comment>
<sequence>MSKRCRRRKLPVTAAERHGSSSTPRTSRTIIRKFHTLLKQQKSAQGSTLANINLELEKLGGLERYQHMSCIGQGDDRGGGSDKVLIGWLKQKGWADQKHRLLDVGAVRPDNYHSCASWIDVTPIDLHSRHPSILEQDFLRMDQDCHREAWDIISLSLVLNFVPDGKDRGRMLVQAYSMIRPGGLCFLALPFPCVNNSRYMTLEYMRELMHAIGFSQLEERWKPGGKMIYWLYEKQPPPETRAGEHFSRKKVFRQGRNRNNFHIILPQLGMCCTT</sequence>
<keyword evidence="7" id="KW-1185">Reference proteome</keyword>
<feature type="region of interest" description="Disordered" evidence="5">
    <location>
        <begin position="1"/>
        <end position="26"/>
    </location>
</feature>
<evidence type="ECO:0000256" key="1">
    <source>
        <dbReference type="ARBA" id="ARBA00022603"/>
    </source>
</evidence>
<dbReference type="PANTHER" id="PTHR21008">
    <property type="entry name" value="S-ADENOSYLMETHIONINE SENSOR UPSTREAM OF MTORC1-RELATED"/>
    <property type="match status" value="1"/>
</dbReference>
<dbReference type="GO" id="GO:0016433">
    <property type="term" value="F:rRNA (adenine) methyltransferase activity"/>
    <property type="evidence" value="ECO:0007669"/>
    <property type="project" value="UniProtKB-UniRule"/>
</dbReference>
<gene>
    <name evidence="6" type="ORF">DFH94DRAFT_46783</name>
</gene>
<evidence type="ECO:0000313" key="6">
    <source>
        <dbReference type="EMBL" id="KAF8479234.1"/>
    </source>
</evidence>
<dbReference type="HAMAP" id="MF_03044">
    <property type="entry name" value="BMT2"/>
    <property type="match status" value="1"/>
</dbReference>
<feature type="binding site" evidence="4">
    <location>
        <position position="105"/>
    </location>
    <ligand>
        <name>S-adenosyl-L-methionine</name>
        <dbReference type="ChEBI" id="CHEBI:59789"/>
    </ligand>
</feature>
<keyword evidence="1 4" id="KW-0489">Methyltransferase</keyword>
<dbReference type="EMBL" id="WHVB01000010">
    <property type="protein sequence ID" value="KAF8479234.1"/>
    <property type="molecule type" value="Genomic_DNA"/>
</dbReference>
<comment type="function">
    <text evidence="4">S-adenosyl-L-methionine-dependent methyltransferase that specifically methylates the N(1) position of an adenine present in helix 65 in 25S rRNA.</text>
</comment>
<dbReference type="OrthoDB" id="5954793at2759"/>
<evidence type="ECO:0000256" key="3">
    <source>
        <dbReference type="ARBA" id="ARBA00022691"/>
    </source>
</evidence>
<feature type="binding site" evidence="4">
    <location>
        <position position="125"/>
    </location>
    <ligand>
        <name>S-adenosyl-L-methionine</name>
        <dbReference type="ChEBI" id="CHEBI:59789"/>
    </ligand>
</feature>
<dbReference type="Proteomes" id="UP000759537">
    <property type="component" value="Unassembled WGS sequence"/>
</dbReference>
<feature type="compositionally biased region" description="Basic residues" evidence="5">
    <location>
        <begin position="1"/>
        <end position="10"/>
    </location>
</feature>
<dbReference type="AlphaFoldDB" id="A0A9P5MUZ1"/>
<evidence type="ECO:0000313" key="7">
    <source>
        <dbReference type="Proteomes" id="UP000759537"/>
    </source>
</evidence>
<evidence type="ECO:0000256" key="2">
    <source>
        <dbReference type="ARBA" id="ARBA00022679"/>
    </source>
</evidence>
<reference evidence="6" key="2">
    <citation type="journal article" date="2020" name="Nat. Commun.">
        <title>Large-scale genome sequencing of mycorrhizal fungi provides insights into the early evolution of symbiotic traits.</title>
        <authorList>
            <person name="Miyauchi S."/>
            <person name="Kiss E."/>
            <person name="Kuo A."/>
            <person name="Drula E."/>
            <person name="Kohler A."/>
            <person name="Sanchez-Garcia M."/>
            <person name="Morin E."/>
            <person name="Andreopoulos B."/>
            <person name="Barry K.W."/>
            <person name="Bonito G."/>
            <person name="Buee M."/>
            <person name="Carver A."/>
            <person name="Chen C."/>
            <person name="Cichocki N."/>
            <person name="Clum A."/>
            <person name="Culley D."/>
            <person name="Crous P.W."/>
            <person name="Fauchery L."/>
            <person name="Girlanda M."/>
            <person name="Hayes R.D."/>
            <person name="Keri Z."/>
            <person name="LaButti K."/>
            <person name="Lipzen A."/>
            <person name="Lombard V."/>
            <person name="Magnuson J."/>
            <person name="Maillard F."/>
            <person name="Murat C."/>
            <person name="Nolan M."/>
            <person name="Ohm R.A."/>
            <person name="Pangilinan J."/>
            <person name="Pereira M.F."/>
            <person name="Perotto S."/>
            <person name="Peter M."/>
            <person name="Pfister S."/>
            <person name="Riley R."/>
            <person name="Sitrit Y."/>
            <person name="Stielow J.B."/>
            <person name="Szollosi G."/>
            <person name="Zifcakova L."/>
            <person name="Stursova M."/>
            <person name="Spatafora J.W."/>
            <person name="Tedersoo L."/>
            <person name="Vaario L.M."/>
            <person name="Yamada A."/>
            <person name="Yan M."/>
            <person name="Wang P."/>
            <person name="Xu J."/>
            <person name="Bruns T."/>
            <person name="Baldrian P."/>
            <person name="Vilgalys R."/>
            <person name="Dunand C."/>
            <person name="Henrissat B."/>
            <person name="Grigoriev I.V."/>
            <person name="Hibbett D."/>
            <person name="Nagy L.G."/>
            <person name="Martin F.M."/>
        </authorList>
    </citation>
    <scope>NUCLEOTIDE SEQUENCE</scope>
    <source>
        <strain evidence="6">Prilba</strain>
    </source>
</reference>